<protein>
    <submittedName>
        <fullName evidence="1">Uncharacterized protein</fullName>
    </submittedName>
</protein>
<organism evidence="1 2">
    <name type="scientific">Thelephora ganbajun</name>
    <name type="common">Ganba fungus</name>
    <dbReference type="NCBI Taxonomy" id="370292"/>
    <lineage>
        <taxon>Eukaryota</taxon>
        <taxon>Fungi</taxon>
        <taxon>Dikarya</taxon>
        <taxon>Basidiomycota</taxon>
        <taxon>Agaricomycotina</taxon>
        <taxon>Agaricomycetes</taxon>
        <taxon>Thelephorales</taxon>
        <taxon>Thelephoraceae</taxon>
        <taxon>Thelephora</taxon>
    </lineage>
</organism>
<reference evidence="1" key="1">
    <citation type="submission" date="2019-10" db="EMBL/GenBank/DDBJ databases">
        <authorList>
            <consortium name="DOE Joint Genome Institute"/>
            <person name="Kuo A."/>
            <person name="Miyauchi S."/>
            <person name="Kiss E."/>
            <person name="Drula E."/>
            <person name="Kohler A."/>
            <person name="Sanchez-Garcia M."/>
            <person name="Andreopoulos B."/>
            <person name="Barry K.W."/>
            <person name="Bonito G."/>
            <person name="Buee M."/>
            <person name="Carver A."/>
            <person name="Chen C."/>
            <person name="Cichocki N."/>
            <person name="Clum A."/>
            <person name="Culley D."/>
            <person name="Crous P.W."/>
            <person name="Fauchery L."/>
            <person name="Girlanda M."/>
            <person name="Hayes R."/>
            <person name="Keri Z."/>
            <person name="Labutti K."/>
            <person name="Lipzen A."/>
            <person name="Lombard V."/>
            <person name="Magnuson J."/>
            <person name="Maillard F."/>
            <person name="Morin E."/>
            <person name="Murat C."/>
            <person name="Nolan M."/>
            <person name="Ohm R."/>
            <person name="Pangilinan J."/>
            <person name="Pereira M."/>
            <person name="Perotto S."/>
            <person name="Peter M."/>
            <person name="Riley R."/>
            <person name="Sitrit Y."/>
            <person name="Stielow B."/>
            <person name="Szollosi G."/>
            <person name="Zifcakova L."/>
            <person name="Stursova M."/>
            <person name="Spatafora J.W."/>
            <person name="Tedersoo L."/>
            <person name="Vaario L.-M."/>
            <person name="Yamada A."/>
            <person name="Yan M."/>
            <person name="Wang P."/>
            <person name="Xu J."/>
            <person name="Bruns T."/>
            <person name="Baldrian P."/>
            <person name="Vilgalys R."/>
            <person name="Henrissat B."/>
            <person name="Grigoriev I.V."/>
            <person name="Hibbett D."/>
            <person name="Nagy L.G."/>
            <person name="Martin F.M."/>
        </authorList>
    </citation>
    <scope>NUCLEOTIDE SEQUENCE</scope>
    <source>
        <strain evidence="1">P2</strain>
    </source>
</reference>
<name>A0ACB6ZEK8_THEGA</name>
<evidence type="ECO:0000313" key="2">
    <source>
        <dbReference type="Proteomes" id="UP000886501"/>
    </source>
</evidence>
<accession>A0ACB6ZEK8</accession>
<evidence type="ECO:0000313" key="1">
    <source>
        <dbReference type="EMBL" id="KAF9648066.1"/>
    </source>
</evidence>
<reference evidence="1" key="2">
    <citation type="journal article" date="2020" name="Nat. Commun.">
        <title>Large-scale genome sequencing of mycorrhizal fungi provides insights into the early evolution of symbiotic traits.</title>
        <authorList>
            <person name="Miyauchi S."/>
            <person name="Kiss E."/>
            <person name="Kuo A."/>
            <person name="Drula E."/>
            <person name="Kohler A."/>
            <person name="Sanchez-Garcia M."/>
            <person name="Morin E."/>
            <person name="Andreopoulos B."/>
            <person name="Barry K.W."/>
            <person name="Bonito G."/>
            <person name="Buee M."/>
            <person name="Carver A."/>
            <person name="Chen C."/>
            <person name="Cichocki N."/>
            <person name="Clum A."/>
            <person name="Culley D."/>
            <person name="Crous P.W."/>
            <person name="Fauchery L."/>
            <person name="Girlanda M."/>
            <person name="Hayes R.D."/>
            <person name="Keri Z."/>
            <person name="LaButti K."/>
            <person name="Lipzen A."/>
            <person name="Lombard V."/>
            <person name="Magnuson J."/>
            <person name="Maillard F."/>
            <person name="Murat C."/>
            <person name="Nolan M."/>
            <person name="Ohm R.A."/>
            <person name="Pangilinan J."/>
            <person name="Pereira M.F."/>
            <person name="Perotto S."/>
            <person name="Peter M."/>
            <person name="Pfister S."/>
            <person name="Riley R."/>
            <person name="Sitrit Y."/>
            <person name="Stielow J.B."/>
            <person name="Szollosi G."/>
            <person name="Zifcakova L."/>
            <person name="Stursova M."/>
            <person name="Spatafora J.W."/>
            <person name="Tedersoo L."/>
            <person name="Vaario L.M."/>
            <person name="Yamada A."/>
            <person name="Yan M."/>
            <person name="Wang P."/>
            <person name="Xu J."/>
            <person name="Bruns T."/>
            <person name="Baldrian P."/>
            <person name="Vilgalys R."/>
            <person name="Dunand C."/>
            <person name="Henrissat B."/>
            <person name="Grigoriev I.V."/>
            <person name="Hibbett D."/>
            <person name="Nagy L.G."/>
            <person name="Martin F.M."/>
        </authorList>
    </citation>
    <scope>NUCLEOTIDE SEQUENCE</scope>
    <source>
        <strain evidence="1">P2</strain>
    </source>
</reference>
<keyword evidence="2" id="KW-1185">Reference proteome</keyword>
<comment type="caution">
    <text evidence="1">The sequence shown here is derived from an EMBL/GenBank/DDBJ whole genome shotgun (WGS) entry which is preliminary data.</text>
</comment>
<proteinExistence type="predicted"/>
<gene>
    <name evidence="1" type="ORF">BDM02DRAFT_3129333</name>
</gene>
<dbReference type="EMBL" id="MU118020">
    <property type="protein sequence ID" value="KAF9648066.1"/>
    <property type="molecule type" value="Genomic_DNA"/>
</dbReference>
<dbReference type="Proteomes" id="UP000886501">
    <property type="component" value="Unassembled WGS sequence"/>
</dbReference>
<sequence>MCLFRAIPGIPGNWNSSVKSVSSWTPDVKEPGSWFLFWPTRTHKPGDKPLPPVRLEGIPTPFAGTDHTIRPRRRGVLENVWNRLSRGVGLTTSRPYPIPQLQVFIEVRNETFYDSERGLASWAGSADPTRLMKIATTTNLGDVVSMCHLEEMLLRASLTDFGWDPPRVSRSCLLIERDLQLASMVIMLLQFSLSRVTMRGDSMPFTQTTSTSQTSSRKKETGKKDERFLRK</sequence>